<keyword evidence="3" id="KW-1185">Reference proteome</keyword>
<evidence type="ECO:0000313" key="2">
    <source>
        <dbReference type="EMBL" id="OHT17689.1"/>
    </source>
</evidence>
<dbReference type="Proteomes" id="UP000179807">
    <property type="component" value="Unassembled WGS sequence"/>
</dbReference>
<sequence length="885" mass="102175">MEDFELIEKLESSVHQDILHALETLFEREEKNAIDARAVIHYYNSLCPLLIHNHYKIRCYAFQHLLYFLQNCIVFILSTESVIPNIISTLVCCQTNEMIKSMVTSAQQCLIIIFDIEEPKLWWAQCQKVLHHSKSNLQRIRLLEVLVDHFDEIPVRPILSLLNDTVIQVQRYAYEIIQMMDPVVVERALRRSKQFLGIDLKKKPHPALKTPPKKRSMKKRERISEAERRRRLHEALRQLDEARKREALANKTLLQNRIYGEDSPVNYKTRISRNSSPLKTTTLLTLGTPMPEGSQYDMEYYANLAEEEKKAALNISNRNENSINADSNLTTSNLYVSDLNTSETTRVTFVNDCNGFSSSITTSPYASNAMGNSATPMFDRDFKAMPNTEPLRKFGMENGRMTPTKNLSHNMSSDAESLFDKLYPNEKSKYADTDDWFTDDEEEDIPALIPPKDTDKYANQTLKRSTIEVMEPFPIELIDMAEKSWQYRLQYLTEVYEALNNPEVQYEYRADYLLDCVLTAATPPNKRVAPILADTIAEIILSNPEIAHLFINDIVNFLLLAQRLFKPGSTVFVDLLDTLFIEVSPPTLIGAILDYPNLKSSHAEHLIRTAYLRKPGIRLNRLYLQKLISFLVYDAYPLATKLAKFDKVTSQPIHMDAVTDLFHLISFNQPKTFASVVQSHTLPAQKILKPFIINEEDKEYQKMVNKQEEEDVITNQRQAMAIVFEELRNPKKCNLSRLANALERTAIKSPKLRFNIFLKLLTTFSKLSEETVLQNDDFMRRICFSHFTSVKLLEVLNSDKITADYVAGMARFVWYCPSHLLTHADQYYPKLYQIYINATGPLRNSIVAICAAFQQSSQRTILDVDSIETPHRKVLERNINRYLKT</sequence>
<dbReference type="EMBL" id="MLAK01000001">
    <property type="protein sequence ID" value="OHT17689.1"/>
    <property type="molecule type" value="Genomic_DNA"/>
</dbReference>
<dbReference type="AlphaFoldDB" id="A0A1J4L2F4"/>
<reference evidence="2" key="1">
    <citation type="submission" date="2016-10" db="EMBL/GenBank/DDBJ databases">
        <authorList>
            <person name="Benchimol M."/>
            <person name="Almeida L.G."/>
            <person name="Vasconcelos A.T."/>
            <person name="Perreira-Neves A."/>
            <person name="Rosa I.A."/>
            <person name="Tasca T."/>
            <person name="Bogo M.R."/>
            <person name="de Souza W."/>
        </authorList>
    </citation>
    <scope>NUCLEOTIDE SEQUENCE [LARGE SCALE GENOMIC DNA]</scope>
    <source>
        <strain evidence="2">K</strain>
    </source>
</reference>
<accession>A0A1J4L2F4</accession>
<dbReference type="InterPro" id="IPR016024">
    <property type="entry name" value="ARM-type_fold"/>
</dbReference>
<feature type="region of interest" description="Disordered" evidence="1">
    <location>
        <begin position="203"/>
        <end position="228"/>
    </location>
</feature>
<gene>
    <name evidence="2" type="ORF">TRFO_00997</name>
</gene>
<dbReference type="GeneID" id="94824548"/>
<dbReference type="SUPFAM" id="SSF48371">
    <property type="entry name" value="ARM repeat"/>
    <property type="match status" value="1"/>
</dbReference>
<protein>
    <submittedName>
        <fullName evidence="2">Uncharacterized protein</fullName>
    </submittedName>
</protein>
<name>A0A1J4L2F4_9EUKA</name>
<evidence type="ECO:0000313" key="3">
    <source>
        <dbReference type="Proteomes" id="UP000179807"/>
    </source>
</evidence>
<organism evidence="2 3">
    <name type="scientific">Tritrichomonas foetus</name>
    <dbReference type="NCBI Taxonomy" id="1144522"/>
    <lineage>
        <taxon>Eukaryota</taxon>
        <taxon>Metamonada</taxon>
        <taxon>Parabasalia</taxon>
        <taxon>Tritrichomonadida</taxon>
        <taxon>Tritrichomonadidae</taxon>
        <taxon>Tritrichomonas</taxon>
    </lineage>
</organism>
<dbReference type="VEuPathDB" id="TrichDB:TRFO_00997"/>
<dbReference type="RefSeq" id="XP_068370825.1">
    <property type="nucleotide sequence ID" value="XM_068489844.1"/>
</dbReference>
<comment type="caution">
    <text evidence="2">The sequence shown here is derived from an EMBL/GenBank/DDBJ whole genome shotgun (WGS) entry which is preliminary data.</text>
</comment>
<evidence type="ECO:0000256" key="1">
    <source>
        <dbReference type="SAM" id="MobiDB-lite"/>
    </source>
</evidence>
<feature type="compositionally biased region" description="Basic residues" evidence="1">
    <location>
        <begin position="203"/>
        <end position="221"/>
    </location>
</feature>
<proteinExistence type="predicted"/>